<feature type="chain" id="PRO_5042594845" description="Porin" evidence="1">
    <location>
        <begin position="22"/>
        <end position="371"/>
    </location>
</feature>
<evidence type="ECO:0008006" key="4">
    <source>
        <dbReference type="Google" id="ProtNLM"/>
    </source>
</evidence>
<comment type="caution">
    <text evidence="2">The sequence shown here is derived from an EMBL/GenBank/DDBJ whole genome shotgun (WGS) entry which is preliminary data.</text>
</comment>
<dbReference type="InterPro" id="IPR011250">
    <property type="entry name" value="OMP/PagP_B-barrel"/>
</dbReference>
<protein>
    <recommendedName>
        <fullName evidence="4">Porin</fullName>
    </recommendedName>
</protein>
<evidence type="ECO:0000313" key="3">
    <source>
        <dbReference type="Proteomes" id="UP001224622"/>
    </source>
</evidence>
<evidence type="ECO:0000256" key="1">
    <source>
        <dbReference type="SAM" id="SignalP"/>
    </source>
</evidence>
<sequence length="371" mass="43183">MKYSKIFSLLLLVGLSSTVHAESTLIKGKTSSAESRPIFAGDKIRIIKENGETVETVVELSDDSVGIIRLPKDERSYFHGNWLAEYKIEHFRNEGRSTNSRPVHEIVFADGRVNFGDTGWNTGFILKQVHFTNDSRNDSQHKVDFRMIEMEIRPAWAKSIDKHWFMLEGIYLGKTGYEKNRTTGSNNNIGGDGYGFRPYYRYQVSDNFSVNTDIKMLVEDKDARGADSGRFQFYEALVNFNYHIADRVNVGFEVFRKEGQDFNHDGDKTANVLEQEFRPWVAWSMGKSNFLLKMEPQLRRIGGRDGYKETSRSEKYIFNYSYPITDRFYAVAEYFYRVEHDKKFWDHNVRDPNAYKNTETNFGKLGVNYVF</sequence>
<dbReference type="RefSeq" id="WP_065683314.1">
    <property type="nucleotide sequence ID" value="NZ_CAMKJV010000002.1"/>
</dbReference>
<name>A0AAJ1Y874_SERFO</name>
<dbReference type="SUPFAM" id="SSF56925">
    <property type="entry name" value="OMPA-like"/>
    <property type="match status" value="1"/>
</dbReference>
<keyword evidence="1" id="KW-0732">Signal</keyword>
<accession>A0AAJ1Y874</accession>
<evidence type="ECO:0000313" key="2">
    <source>
        <dbReference type="EMBL" id="MDQ9125745.1"/>
    </source>
</evidence>
<gene>
    <name evidence="2" type="ORF">RDT67_04770</name>
</gene>
<reference evidence="2" key="1">
    <citation type="submission" date="2023-08" db="EMBL/GenBank/DDBJ databases">
        <title>The Comparative Genomic Analysis of Yersiniaceae from Polar Regions.</title>
        <authorList>
            <person name="Goncharov A."/>
            <person name="Aslanov B."/>
            <person name="Kolodzhieva V."/>
            <person name="Azarov D."/>
            <person name="Mochov A."/>
            <person name="Lebedeva E."/>
        </authorList>
    </citation>
    <scope>NUCLEOTIDE SEQUENCE</scope>
    <source>
        <strain evidence="2">Vf</strain>
    </source>
</reference>
<dbReference type="AlphaFoldDB" id="A0AAJ1Y874"/>
<proteinExistence type="predicted"/>
<dbReference type="EMBL" id="JAVIGA010000003">
    <property type="protein sequence ID" value="MDQ9125745.1"/>
    <property type="molecule type" value="Genomic_DNA"/>
</dbReference>
<feature type="signal peptide" evidence="1">
    <location>
        <begin position="1"/>
        <end position="21"/>
    </location>
</feature>
<dbReference type="Proteomes" id="UP001224622">
    <property type="component" value="Unassembled WGS sequence"/>
</dbReference>
<organism evidence="2 3">
    <name type="scientific">Serratia fonticola</name>
    <dbReference type="NCBI Taxonomy" id="47917"/>
    <lineage>
        <taxon>Bacteria</taxon>
        <taxon>Pseudomonadati</taxon>
        <taxon>Pseudomonadota</taxon>
        <taxon>Gammaproteobacteria</taxon>
        <taxon>Enterobacterales</taxon>
        <taxon>Yersiniaceae</taxon>
        <taxon>Serratia</taxon>
    </lineage>
</organism>